<reference evidence="17 18" key="1">
    <citation type="journal article" date="2017" name="Genome Announc.">
        <title>Draft Genome Sequence of Romboutsia maritimum sp. nov. Strain CCRI-22766(T), Isolated from Coastal Estuarine Mud.</title>
        <authorList>
            <person name="Maheux A.F."/>
            <person name="Boudreau D.K."/>
            <person name="Berube E."/>
            <person name="Boissinot M."/>
            <person name="Raymond F."/>
            <person name="Brodeur S."/>
            <person name="Corbeil J."/>
            <person name="Brightwell G."/>
            <person name="Broda D."/>
            <person name="Omar R.F."/>
            <person name="Bergeron M.G."/>
        </authorList>
    </citation>
    <scope>NUCLEOTIDE SEQUENCE [LARGE SCALE GENOMIC DNA]</scope>
    <source>
        <strain evidence="17 18">CCRI-22766</strain>
    </source>
</reference>
<feature type="domain" description="4Fe-4S ferredoxin-type" evidence="16">
    <location>
        <begin position="565"/>
        <end position="594"/>
    </location>
</feature>
<keyword evidence="10 14" id="KW-0408">Iron</keyword>
<dbReference type="InterPro" id="IPR017896">
    <property type="entry name" value="4Fe4S_Fe-S-bd"/>
</dbReference>
<keyword evidence="11 14" id="KW-0411">Iron-sulfur</keyword>
<dbReference type="GO" id="GO:0030976">
    <property type="term" value="F:thiamine pyrophosphate binding"/>
    <property type="evidence" value="ECO:0007669"/>
    <property type="project" value="InterPro"/>
</dbReference>
<dbReference type="RefSeq" id="WP_095406400.1">
    <property type="nucleotide sequence ID" value="NZ_NOJZ02000002.1"/>
</dbReference>
<comment type="subunit">
    <text evidence="2">Heterodimer of the IorA and IorB subunits.</text>
</comment>
<evidence type="ECO:0000256" key="9">
    <source>
        <dbReference type="ARBA" id="ARBA00023002"/>
    </source>
</evidence>
<name>A0A371IVG7_9FIRM</name>
<evidence type="ECO:0000256" key="12">
    <source>
        <dbReference type="ARBA" id="ARBA00030514"/>
    </source>
</evidence>
<dbReference type="EMBL" id="NOJZ02000002">
    <property type="protein sequence ID" value="RDY24482.1"/>
    <property type="molecule type" value="Genomic_DNA"/>
</dbReference>
<evidence type="ECO:0000256" key="11">
    <source>
        <dbReference type="ARBA" id="ARBA00023014"/>
    </source>
</evidence>
<dbReference type="InterPro" id="IPR009014">
    <property type="entry name" value="Transketo_C/PFOR_II"/>
</dbReference>
<comment type="cofactor">
    <cofactor evidence="14 15">
        <name>[4Fe-4S] cluster</name>
        <dbReference type="ChEBI" id="CHEBI:49883"/>
    </cofactor>
    <text evidence="14 15">Binds 2 [4Fe-4S] clusters. In this family the first cluster has a non-standard and varying [4Fe-4S] binding motif CX(2)CX(2)CX(4-5)CP.</text>
</comment>
<feature type="binding site" evidence="15">
    <location>
        <position position="580"/>
    </location>
    <ligand>
        <name>[4Fe-4S] cluster</name>
        <dbReference type="ChEBI" id="CHEBI:49883"/>
        <label>2</label>
    </ligand>
</feature>
<evidence type="ECO:0000256" key="14">
    <source>
        <dbReference type="PIRNR" id="PIRNR006439"/>
    </source>
</evidence>
<dbReference type="InterPro" id="IPR045025">
    <property type="entry name" value="HACL1-like"/>
</dbReference>
<dbReference type="GO" id="GO:0043805">
    <property type="term" value="F:indolepyruvate ferredoxin oxidoreductase activity"/>
    <property type="evidence" value="ECO:0007669"/>
    <property type="project" value="UniProtKB-UniRule"/>
</dbReference>
<organism evidence="17 18">
    <name type="scientific">Romboutsia maritimum</name>
    <dbReference type="NCBI Taxonomy" id="2020948"/>
    <lineage>
        <taxon>Bacteria</taxon>
        <taxon>Bacillati</taxon>
        <taxon>Bacillota</taxon>
        <taxon>Clostridia</taxon>
        <taxon>Peptostreptococcales</taxon>
        <taxon>Peptostreptococcaceae</taxon>
        <taxon>Romboutsia</taxon>
    </lineage>
</organism>
<evidence type="ECO:0000256" key="15">
    <source>
        <dbReference type="PIRSR" id="PIRSR006439-50"/>
    </source>
</evidence>
<dbReference type="PIRSF" id="PIRSF006439">
    <property type="entry name" value="Indolepyruvate_ferr_oxidored"/>
    <property type="match status" value="1"/>
</dbReference>
<feature type="binding site" evidence="15">
    <location>
        <position position="584"/>
    </location>
    <ligand>
        <name>[4Fe-4S] cluster</name>
        <dbReference type="ChEBI" id="CHEBI:49883"/>
        <label>1</label>
    </ligand>
</feature>
<dbReference type="GO" id="GO:0046872">
    <property type="term" value="F:metal ion binding"/>
    <property type="evidence" value="ECO:0007669"/>
    <property type="project" value="UniProtKB-UniRule"/>
</dbReference>
<feature type="binding site" evidence="15">
    <location>
        <position position="544"/>
    </location>
    <ligand>
        <name>[4Fe-4S] cluster</name>
        <dbReference type="ChEBI" id="CHEBI:49883"/>
        <label>1</label>
    </ligand>
</feature>
<feature type="binding site" evidence="15">
    <location>
        <position position="547"/>
    </location>
    <ligand>
        <name>[4Fe-4S] cluster</name>
        <dbReference type="ChEBI" id="CHEBI:49883"/>
        <label>1</label>
    </ligand>
</feature>
<protein>
    <recommendedName>
        <fullName evidence="4 14">Indolepyruvate oxidoreductase subunit IorA</fullName>
        <shortName evidence="14">IOR</shortName>
        <ecNumber evidence="3 14">1.2.7.8</ecNumber>
    </recommendedName>
    <alternativeName>
        <fullName evidence="12 14">Indolepyruvate ferredoxin oxidoreductase subunit alpha</fullName>
    </alternativeName>
</protein>
<dbReference type="SUPFAM" id="SSF54862">
    <property type="entry name" value="4Fe-4S ferredoxins"/>
    <property type="match status" value="1"/>
</dbReference>
<dbReference type="InterPro" id="IPR029061">
    <property type="entry name" value="THDP-binding"/>
</dbReference>
<feature type="domain" description="4Fe-4S ferredoxin-type" evidence="16">
    <location>
        <begin position="535"/>
        <end position="563"/>
    </location>
</feature>
<dbReference type="OrthoDB" id="9804603at2"/>
<evidence type="ECO:0000256" key="8">
    <source>
        <dbReference type="ARBA" id="ARBA00022982"/>
    </source>
</evidence>
<keyword evidence="17" id="KW-0670">Pyruvate</keyword>
<evidence type="ECO:0000256" key="5">
    <source>
        <dbReference type="ARBA" id="ARBA00022448"/>
    </source>
</evidence>
<dbReference type="Pfam" id="PF00037">
    <property type="entry name" value="Fer4"/>
    <property type="match status" value="1"/>
</dbReference>
<evidence type="ECO:0000256" key="10">
    <source>
        <dbReference type="ARBA" id="ARBA00023004"/>
    </source>
</evidence>
<dbReference type="PROSITE" id="PS51379">
    <property type="entry name" value="4FE4S_FER_2"/>
    <property type="match status" value="2"/>
</dbReference>
<dbReference type="Pfam" id="PF01855">
    <property type="entry name" value="POR_N"/>
    <property type="match status" value="1"/>
</dbReference>
<keyword evidence="5 14" id="KW-0813">Transport</keyword>
<dbReference type="Gene3D" id="3.30.70.20">
    <property type="match status" value="1"/>
</dbReference>
<evidence type="ECO:0000256" key="4">
    <source>
        <dbReference type="ARBA" id="ARBA00017710"/>
    </source>
</evidence>
<feature type="binding site" evidence="15">
    <location>
        <position position="577"/>
    </location>
    <ligand>
        <name>[4Fe-4S] cluster</name>
        <dbReference type="ChEBI" id="CHEBI:49883"/>
        <label>2</label>
    </ligand>
</feature>
<dbReference type="Proteomes" id="UP000243494">
    <property type="component" value="Unassembled WGS sequence"/>
</dbReference>
<dbReference type="Gene3D" id="3.40.50.920">
    <property type="match status" value="1"/>
</dbReference>
<dbReference type="SUPFAM" id="SSF52922">
    <property type="entry name" value="TK C-terminal domain-like"/>
    <property type="match status" value="1"/>
</dbReference>
<dbReference type="SUPFAM" id="SSF52518">
    <property type="entry name" value="Thiamin diphosphate-binding fold (THDP-binding)"/>
    <property type="match status" value="2"/>
</dbReference>
<dbReference type="Pfam" id="PF02775">
    <property type="entry name" value="TPP_enzyme_C"/>
    <property type="match status" value="1"/>
</dbReference>
<dbReference type="AlphaFoldDB" id="A0A371IVG7"/>
<feature type="binding site" evidence="15">
    <location>
        <position position="550"/>
    </location>
    <ligand>
        <name>[4Fe-4S] cluster</name>
        <dbReference type="ChEBI" id="CHEBI:49883"/>
        <label>1</label>
    </ligand>
</feature>
<comment type="caution">
    <text evidence="17">The sequence shown here is derived from an EMBL/GenBank/DDBJ whole genome shotgun (WGS) entry which is preliminary data.</text>
</comment>
<keyword evidence="8 14" id="KW-0249">Electron transport</keyword>
<evidence type="ECO:0000256" key="6">
    <source>
        <dbReference type="ARBA" id="ARBA00022485"/>
    </source>
</evidence>
<dbReference type="InterPro" id="IPR011766">
    <property type="entry name" value="TPP_enzyme_TPP-bd"/>
</dbReference>
<evidence type="ECO:0000256" key="7">
    <source>
        <dbReference type="ARBA" id="ARBA00022723"/>
    </source>
</evidence>
<dbReference type="PANTHER" id="PTHR43710:SF5">
    <property type="entry name" value="INDOLEPYRUVATE FERREDOXIN OXIDOREDUCTASE ALPHA SUBUNIT"/>
    <property type="match status" value="1"/>
</dbReference>
<comment type="function">
    <text evidence="1 14">Catalyzes the ferredoxin-dependent oxidative decarboxylation of arylpyruvates.</text>
</comment>
<keyword evidence="9 14" id="KW-0560">Oxidoreductase</keyword>
<sequence>MKQLMTGNEAIARGAYEAGVKYATAYPGTPSTEILENVAKYKGDISAEWAPNEKVALESAIGGSIAGARTMASMKHVGVNVAADPLFTYAYTGVNGGMVLISADEPGMHSSQNEQDNRNYAKFAKIPLFEPSTSQEAKDMLKKAFEVSEEFDTPVLYRVTTRLCHSKGIVECYDREEVKIKDYVKNASKMVTVPAFARVRRAVVEERTKKLQEFSNTTDLNSYEMNDTKIGVIASGMCVNYAKEVFGKDASYMKLGFTNPMPIEKIKEFASKVDKIYVIEENDPFIEEQLKMNKIDCIGKDVLPPFGEMTPDNIRKSIFGKTNDTIEFNEDLVVPRPPSLCAGCPHRGFFYEIGKRKNIMIAGDIGCYSLGFAEPYNALDFIVCMGASLSAGHGAQKVLNMKKDNNMRVVGVLGDSTFFHTGVNSLLDVAYNKGNSISVILDNRITGMTGHQQNPGTGYTLQGEETKEVDIENLVRACGIENIRVINPNDLKQVNETLDWALALDEPSVIITRWPCVLKKFSKQDIEEFNKPFTDKCSIDHESCVGCKLCIKTGCPALSFDKENKVANIDKNQCVGCNVCAQVCPKEAISKQAISKGVM</sequence>
<keyword evidence="7 14" id="KW-0479">Metal-binding</keyword>
<dbReference type="InterPro" id="IPR017721">
    <property type="entry name" value="IorA"/>
</dbReference>
<accession>A0A371IVG7</accession>
<evidence type="ECO:0000313" key="18">
    <source>
        <dbReference type="Proteomes" id="UP000243494"/>
    </source>
</evidence>
<dbReference type="EC" id="1.2.7.8" evidence="3 14"/>
<keyword evidence="6 14" id="KW-0004">4Fe-4S</keyword>
<dbReference type="InterPro" id="IPR002880">
    <property type="entry name" value="Pyrv_Fd/Flavodoxin_OxRdtase_N"/>
</dbReference>
<keyword evidence="18" id="KW-1185">Reference proteome</keyword>
<dbReference type="InterPro" id="IPR017900">
    <property type="entry name" value="4Fe4S_Fe_S_CS"/>
</dbReference>
<feature type="binding site" evidence="15">
    <location>
        <position position="555"/>
    </location>
    <ligand>
        <name>[4Fe-4S] cluster</name>
        <dbReference type="ChEBI" id="CHEBI:49883"/>
        <label>2</label>
    </ligand>
</feature>
<evidence type="ECO:0000256" key="13">
    <source>
        <dbReference type="ARBA" id="ARBA00048332"/>
    </source>
</evidence>
<dbReference type="PANTHER" id="PTHR43710">
    <property type="entry name" value="2-HYDROXYACYL-COA LYASE"/>
    <property type="match status" value="1"/>
</dbReference>
<dbReference type="NCBIfam" id="TIGR03336">
    <property type="entry name" value="IOR_alpha"/>
    <property type="match status" value="1"/>
</dbReference>
<evidence type="ECO:0000256" key="3">
    <source>
        <dbReference type="ARBA" id="ARBA00012812"/>
    </source>
</evidence>
<dbReference type="PROSITE" id="PS00198">
    <property type="entry name" value="4FE4S_FER_1"/>
    <property type="match status" value="1"/>
</dbReference>
<dbReference type="CDD" id="cd02008">
    <property type="entry name" value="TPP_IOR_alpha"/>
    <property type="match status" value="1"/>
</dbReference>
<evidence type="ECO:0000259" key="16">
    <source>
        <dbReference type="PROSITE" id="PS51379"/>
    </source>
</evidence>
<evidence type="ECO:0000256" key="2">
    <source>
        <dbReference type="ARBA" id="ARBA00011238"/>
    </source>
</evidence>
<evidence type="ECO:0000256" key="1">
    <source>
        <dbReference type="ARBA" id="ARBA00002995"/>
    </source>
</evidence>
<gene>
    <name evidence="17" type="primary">iorA</name>
    <name evidence="17" type="ORF">CHF27_002255</name>
</gene>
<dbReference type="FunFam" id="3.40.50.970:FF:000039">
    <property type="entry name" value="Indolepyruvate oxidoreductase subunit IorA"/>
    <property type="match status" value="1"/>
</dbReference>
<feature type="binding site" evidence="15">
    <location>
        <position position="574"/>
    </location>
    <ligand>
        <name>[4Fe-4S] cluster</name>
        <dbReference type="ChEBI" id="CHEBI:49883"/>
        <label>2</label>
    </ligand>
</feature>
<dbReference type="CDD" id="cd07034">
    <property type="entry name" value="TPP_PYR_PFOR_IOR-alpha_like"/>
    <property type="match status" value="1"/>
</dbReference>
<comment type="catalytic activity">
    <reaction evidence="13 14">
        <text>indole-3-pyruvate + 2 oxidized [2Fe-2S]-[ferredoxin] + CoA = (indol-3-yl)acetyl-CoA + 2 reduced [2Fe-2S]-[ferredoxin] + CO2 + H(+)</text>
        <dbReference type="Rhea" id="RHEA:12645"/>
        <dbReference type="Rhea" id="RHEA-COMP:10000"/>
        <dbReference type="Rhea" id="RHEA-COMP:10001"/>
        <dbReference type="ChEBI" id="CHEBI:15378"/>
        <dbReference type="ChEBI" id="CHEBI:16526"/>
        <dbReference type="ChEBI" id="CHEBI:17640"/>
        <dbReference type="ChEBI" id="CHEBI:33737"/>
        <dbReference type="ChEBI" id="CHEBI:33738"/>
        <dbReference type="ChEBI" id="CHEBI:57271"/>
        <dbReference type="ChEBI" id="CHEBI:57287"/>
        <dbReference type="EC" id="1.2.7.8"/>
    </reaction>
</comment>
<dbReference type="GO" id="GO:0051539">
    <property type="term" value="F:4 iron, 4 sulfur cluster binding"/>
    <property type="evidence" value="ECO:0007669"/>
    <property type="project" value="UniProtKB-UniRule"/>
</dbReference>
<proteinExistence type="predicted"/>
<evidence type="ECO:0000313" key="17">
    <source>
        <dbReference type="EMBL" id="RDY24482.1"/>
    </source>
</evidence>
<dbReference type="Gene3D" id="3.40.50.970">
    <property type="match status" value="2"/>
</dbReference>